<reference evidence="3" key="2">
    <citation type="submission" date="2025-08" db="UniProtKB">
        <authorList>
            <consortium name="Ensembl"/>
        </authorList>
    </citation>
    <scope>IDENTIFICATION</scope>
</reference>
<dbReference type="Proteomes" id="UP000472271">
    <property type="component" value="Chromosome 11"/>
</dbReference>
<dbReference type="Pfam" id="PF00129">
    <property type="entry name" value="MHC_I"/>
    <property type="match status" value="1"/>
</dbReference>
<sequence length="135" mass="15786">MYIFGVYLLVLPVLGYRHSLTYIYTALSKDPKIPGIHEFTAMGILDSRVIHYFDSTTQVKTPRTDWMKECLEPKYWDEGTRSLKDKQQWFKDYMDILKERMNQTNNETTIGVSTGRIADPTRSQSLPLHIPKQLL</sequence>
<reference evidence="3" key="3">
    <citation type="submission" date="2025-09" db="UniProtKB">
        <authorList>
            <consortium name="Ensembl"/>
        </authorList>
    </citation>
    <scope>IDENTIFICATION</scope>
</reference>
<dbReference type="GO" id="GO:0005615">
    <property type="term" value="C:extracellular space"/>
    <property type="evidence" value="ECO:0007669"/>
    <property type="project" value="TreeGrafter"/>
</dbReference>
<reference evidence="3" key="1">
    <citation type="submission" date="2019-06" db="EMBL/GenBank/DDBJ databases">
        <authorList>
            <consortium name="Wellcome Sanger Institute Data Sharing"/>
        </authorList>
    </citation>
    <scope>NUCLEOTIDE SEQUENCE [LARGE SCALE GENOMIC DNA]</scope>
</reference>
<dbReference type="GO" id="GO:0006955">
    <property type="term" value="P:immune response"/>
    <property type="evidence" value="ECO:0007669"/>
    <property type="project" value="TreeGrafter"/>
</dbReference>
<dbReference type="InterPro" id="IPR037055">
    <property type="entry name" value="MHC_I-like_Ag-recog_sf"/>
</dbReference>
<proteinExistence type="predicted"/>
<dbReference type="PANTHER" id="PTHR16675">
    <property type="entry name" value="MHC CLASS I-RELATED"/>
    <property type="match status" value="1"/>
</dbReference>
<dbReference type="AlphaFoldDB" id="A0A672YBC4"/>
<evidence type="ECO:0000313" key="4">
    <source>
        <dbReference type="Proteomes" id="UP000472271"/>
    </source>
</evidence>
<name>A0A672YBC4_9TELE</name>
<accession>A0A672YBC4</accession>
<dbReference type="Ensembl" id="ENSSORT00005001984.1">
    <property type="protein sequence ID" value="ENSSORP00005001929.1"/>
    <property type="gene ID" value="ENSSORG00005000862.1"/>
</dbReference>
<evidence type="ECO:0000313" key="3">
    <source>
        <dbReference type="Ensembl" id="ENSSORP00005001929.1"/>
    </source>
</evidence>
<dbReference type="PANTHER" id="PTHR16675:SF193">
    <property type="entry name" value="LOC571647 PROTEIN-RELATED"/>
    <property type="match status" value="1"/>
</dbReference>
<dbReference type="InterPro" id="IPR011161">
    <property type="entry name" value="MHC_I-like_Ag-recog"/>
</dbReference>
<evidence type="ECO:0000259" key="2">
    <source>
        <dbReference type="Pfam" id="PF00129"/>
    </source>
</evidence>
<dbReference type="InterPro" id="IPR050208">
    <property type="entry name" value="MHC_class-I_related"/>
</dbReference>
<keyword evidence="4" id="KW-1185">Reference proteome</keyword>
<evidence type="ECO:0000256" key="1">
    <source>
        <dbReference type="ARBA" id="ARBA00023180"/>
    </source>
</evidence>
<organism evidence="3 4">
    <name type="scientific">Sphaeramia orbicularis</name>
    <name type="common">orbiculate cardinalfish</name>
    <dbReference type="NCBI Taxonomy" id="375764"/>
    <lineage>
        <taxon>Eukaryota</taxon>
        <taxon>Metazoa</taxon>
        <taxon>Chordata</taxon>
        <taxon>Craniata</taxon>
        <taxon>Vertebrata</taxon>
        <taxon>Euteleostomi</taxon>
        <taxon>Actinopterygii</taxon>
        <taxon>Neopterygii</taxon>
        <taxon>Teleostei</taxon>
        <taxon>Neoteleostei</taxon>
        <taxon>Acanthomorphata</taxon>
        <taxon>Gobiaria</taxon>
        <taxon>Kurtiformes</taxon>
        <taxon>Apogonoidei</taxon>
        <taxon>Apogonidae</taxon>
        <taxon>Apogoninae</taxon>
        <taxon>Sphaeramia</taxon>
    </lineage>
</organism>
<keyword evidence="1" id="KW-0325">Glycoprotein</keyword>
<dbReference type="GO" id="GO:0009897">
    <property type="term" value="C:external side of plasma membrane"/>
    <property type="evidence" value="ECO:0007669"/>
    <property type="project" value="TreeGrafter"/>
</dbReference>
<dbReference type="InterPro" id="IPR011162">
    <property type="entry name" value="MHC_I/II-like_Ag-recog"/>
</dbReference>
<dbReference type="Gene3D" id="3.30.500.10">
    <property type="entry name" value="MHC class I-like antigen recognition-like"/>
    <property type="match status" value="1"/>
</dbReference>
<feature type="domain" description="MHC class I-like antigen recognition-like" evidence="2">
    <location>
        <begin position="17"/>
        <end position="108"/>
    </location>
</feature>
<dbReference type="SUPFAM" id="SSF54452">
    <property type="entry name" value="MHC antigen-recognition domain"/>
    <property type="match status" value="1"/>
</dbReference>
<protein>
    <recommendedName>
        <fullName evidence="2">MHC class I-like antigen recognition-like domain-containing protein</fullName>
    </recommendedName>
</protein>